<evidence type="ECO:0000313" key="4">
    <source>
        <dbReference type="Proteomes" id="UP000467700"/>
    </source>
</evidence>
<keyword evidence="1" id="KW-0812">Transmembrane</keyword>
<dbReference type="InterPro" id="IPR045340">
    <property type="entry name" value="DUF6533"/>
</dbReference>
<dbReference type="AlphaFoldDB" id="A0A8S0WCK3"/>
<feature type="transmembrane region" description="Helical" evidence="1">
    <location>
        <begin position="46"/>
        <end position="68"/>
    </location>
</feature>
<comment type="caution">
    <text evidence="3">The sequence shown here is derived from an EMBL/GenBank/DDBJ whole genome shotgun (WGS) entry which is preliminary data.</text>
</comment>
<gene>
    <name evidence="3" type="ORF">AAE3_LOCUS13070</name>
</gene>
<accession>A0A8S0WCK3</accession>
<reference evidence="3 4" key="1">
    <citation type="submission" date="2020-01" db="EMBL/GenBank/DDBJ databases">
        <authorList>
            <person name="Gupta K D."/>
        </authorList>
    </citation>
    <scope>NUCLEOTIDE SEQUENCE [LARGE SCALE GENOMIC DNA]</scope>
</reference>
<name>A0A8S0WCK3_CYCAE</name>
<feature type="transmembrane region" description="Helical" evidence="1">
    <location>
        <begin position="144"/>
        <end position="167"/>
    </location>
</feature>
<dbReference type="Proteomes" id="UP000467700">
    <property type="component" value="Unassembled WGS sequence"/>
</dbReference>
<feature type="domain" description="DUF6533" evidence="2">
    <location>
        <begin position="46"/>
        <end position="88"/>
    </location>
</feature>
<proteinExistence type="predicted"/>
<dbReference type="EMBL" id="CACVBS010000097">
    <property type="protein sequence ID" value="CAA7270798.1"/>
    <property type="molecule type" value="Genomic_DNA"/>
</dbReference>
<feature type="transmembrane region" description="Helical" evidence="1">
    <location>
        <begin position="80"/>
        <end position="97"/>
    </location>
</feature>
<feature type="transmembrane region" description="Helical" evidence="1">
    <location>
        <begin position="118"/>
        <end position="138"/>
    </location>
</feature>
<protein>
    <recommendedName>
        <fullName evidence="2">DUF6533 domain-containing protein</fullName>
    </recommendedName>
</protein>
<organism evidence="3 4">
    <name type="scientific">Cyclocybe aegerita</name>
    <name type="common">Black poplar mushroom</name>
    <name type="synonym">Agrocybe aegerita</name>
    <dbReference type="NCBI Taxonomy" id="1973307"/>
    <lineage>
        <taxon>Eukaryota</taxon>
        <taxon>Fungi</taxon>
        <taxon>Dikarya</taxon>
        <taxon>Basidiomycota</taxon>
        <taxon>Agaricomycotina</taxon>
        <taxon>Agaricomycetes</taxon>
        <taxon>Agaricomycetidae</taxon>
        <taxon>Agaricales</taxon>
        <taxon>Agaricineae</taxon>
        <taxon>Bolbitiaceae</taxon>
        <taxon>Cyclocybe</taxon>
    </lineage>
</organism>
<dbReference type="OrthoDB" id="2645170at2759"/>
<evidence type="ECO:0000256" key="1">
    <source>
        <dbReference type="SAM" id="Phobius"/>
    </source>
</evidence>
<feature type="transmembrane region" description="Helical" evidence="1">
    <location>
        <begin position="18"/>
        <end position="39"/>
    </location>
</feature>
<keyword evidence="4" id="KW-1185">Reference proteome</keyword>
<keyword evidence="1" id="KW-1133">Transmembrane helix</keyword>
<dbReference type="Pfam" id="PF20151">
    <property type="entry name" value="DUF6533"/>
    <property type="match status" value="1"/>
</dbReference>
<keyword evidence="1" id="KW-0472">Membrane</keyword>
<sequence>MDNADFAVFLVEGMRISAVTKVLLAIQPFALMLTLSTFCPTQKIDLASAVVFFYDYLLTIGMEVKYIWPGPLTGMKVLYFLQRYLPFIDTVWIAVQVNFAPNMDAKTCTTLNGVGRSLMCLGLTLSELVLTFRAWAVWNRDRVLTFALPILFVGCFLPPAVIFGIFIGTTKFIGLPPPSTGCVQIGGDPIITINWILLLVWDARMSFIY</sequence>
<evidence type="ECO:0000259" key="2">
    <source>
        <dbReference type="Pfam" id="PF20151"/>
    </source>
</evidence>
<evidence type="ECO:0000313" key="3">
    <source>
        <dbReference type="EMBL" id="CAA7270798.1"/>
    </source>
</evidence>